<name>A0A0L6VBR6_9BASI</name>
<gene>
    <name evidence="2" type="ORF">VP01_201g1</name>
</gene>
<dbReference type="VEuPathDB" id="FungiDB:VP01_201g1"/>
<feature type="region of interest" description="Disordered" evidence="1">
    <location>
        <begin position="161"/>
        <end position="183"/>
    </location>
</feature>
<accession>A0A0L6VBR6</accession>
<proteinExistence type="predicted"/>
<organism evidence="2 3">
    <name type="scientific">Puccinia sorghi</name>
    <dbReference type="NCBI Taxonomy" id="27349"/>
    <lineage>
        <taxon>Eukaryota</taxon>
        <taxon>Fungi</taxon>
        <taxon>Dikarya</taxon>
        <taxon>Basidiomycota</taxon>
        <taxon>Pucciniomycotina</taxon>
        <taxon>Pucciniomycetes</taxon>
        <taxon>Pucciniales</taxon>
        <taxon>Pucciniaceae</taxon>
        <taxon>Puccinia</taxon>
    </lineage>
</organism>
<sequence length="381" mass="42267">MDGLINNGVKFDDPNDQSWNCENPQLGNNHNLDYHHTPNINYYQNQSERQYHWARISATPTGSPMSLGTLLASPAVCLETREIPVTHQAQGPSTPIIGNQPTRAGPPCPTGHLWLHQAKHLCWEPMPQPVNPHLHSRQAKRPHAEIFAAAYAALTKRALKNSKAAQATEKKKHGQRGPRCPQSCPSYHGGAEVHLDRSWFTRGFVAWTTFVHKHTGDMKESFLLIKDVDNQVIFCRYKALMIQYKVHITHSGSAGLHEALAQHGLSKSAWNYLSDMHADNPVAFGFSLVNIGSDLNLIAANPNANNHAGAEVGPQCDDHLMATLSTIQAPGDSHSEGLSLWCFTMCTFQMEQYPTYPSPIPTNWLPNACTTRFMPPGPRLI</sequence>
<dbReference type="EMBL" id="LAVV01006860">
    <property type="protein sequence ID" value="KNZ57992.1"/>
    <property type="molecule type" value="Genomic_DNA"/>
</dbReference>
<keyword evidence="3" id="KW-1185">Reference proteome</keyword>
<comment type="caution">
    <text evidence="2">The sequence shown here is derived from an EMBL/GenBank/DDBJ whole genome shotgun (WGS) entry which is preliminary data.</text>
</comment>
<evidence type="ECO:0000256" key="1">
    <source>
        <dbReference type="SAM" id="MobiDB-lite"/>
    </source>
</evidence>
<protein>
    <submittedName>
        <fullName evidence="2">Uncharacterized protein</fullName>
    </submittedName>
</protein>
<reference evidence="2 3" key="1">
    <citation type="submission" date="2015-08" db="EMBL/GenBank/DDBJ databases">
        <title>Next Generation Sequencing and Analysis of the Genome of Puccinia sorghi L Schw, the Causal Agent of Maize Common Rust.</title>
        <authorList>
            <person name="Rochi L."/>
            <person name="Burguener G."/>
            <person name="Darino M."/>
            <person name="Turjanski A."/>
            <person name="Kreff E."/>
            <person name="Dieguez M.J."/>
            <person name="Sacco F."/>
        </authorList>
    </citation>
    <scope>NUCLEOTIDE SEQUENCE [LARGE SCALE GENOMIC DNA]</scope>
    <source>
        <strain evidence="2 3">RO10H11247</strain>
    </source>
</reference>
<evidence type="ECO:0000313" key="3">
    <source>
        <dbReference type="Proteomes" id="UP000037035"/>
    </source>
</evidence>
<evidence type="ECO:0000313" key="2">
    <source>
        <dbReference type="EMBL" id="KNZ57992.1"/>
    </source>
</evidence>
<dbReference type="AlphaFoldDB" id="A0A0L6VBR6"/>
<dbReference type="Proteomes" id="UP000037035">
    <property type="component" value="Unassembled WGS sequence"/>
</dbReference>